<dbReference type="OrthoDB" id="5819049at2759"/>
<dbReference type="InterPro" id="IPR005124">
    <property type="entry name" value="V-ATPase_G"/>
</dbReference>
<dbReference type="GO" id="GO:0046961">
    <property type="term" value="F:proton-transporting ATPase activity, rotational mechanism"/>
    <property type="evidence" value="ECO:0007669"/>
    <property type="project" value="InterPro"/>
</dbReference>
<comment type="caution">
    <text evidence="5">The sequence shown here is derived from an EMBL/GenBank/DDBJ whole genome shotgun (WGS) entry which is preliminary data.</text>
</comment>
<keyword evidence="2" id="KW-0813">Transport</keyword>
<comment type="similarity">
    <text evidence="1">Belongs to the V-ATPase G subunit family.</text>
</comment>
<sequence>MSTASLGDEAANFYSVWEVEANGRSKIMEAKERRMRRIKEAHFLAQAEIERFREQKEAEFNSKCKSFDAEDERRKNALIRDVERELDYMDNRVHLCKPIIIELLEILTTSATYCIHHNVEARRWIKGLDKRATIPPNRRQCDEKTWELLQQYALKCEKAAAVVPRPTE</sequence>
<evidence type="ECO:0000256" key="3">
    <source>
        <dbReference type="ARBA" id="ARBA00022781"/>
    </source>
</evidence>
<keyword evidence="6" id="KW-1185">Reference proteome</keyword>
<dbReference type="Gene3D" id="1.20.5.2950">
    <property type="match status" value="1"/>
</dbReference>
<dbReference type="GO" id="GO:0016471">
    <property type="term" value="C:vacuolar proton-transporting V-type ATPase complex"/>
    <property type="evidence" value="ECO:0007669"/>
    <property type="project" value="InterPro"/>
</dbReference>
<dbReference type="Proteomes" id="UP000252519">
    <property type="component" value="Unassembled WGS sequence"/>
</dbReference>
<evidence type="ECO:0000256" key="4">
    <source>
        <dbReference type="ARBA" id="ARBA00023065"/>
    </source>
</evidence>
<keyword evidence="3" id="KW-0375">Hydrogen ion transport</keyword>
<evidence type="ECO:0000256" key="1">
    <source>
        <dbReference type="ARBA" id="ARBA00010066"/>
    </source>
</evidence>
<dbReference type="AlphaFoldDB" id="A0A368G909"/>
<dbReference type="STRING" id="29170.A0A368G909"/>
<protein>
    <submittedName>
        <fullName evidence="5">Vacuolar (H+)-ATPase G subunit</fullName>
    </submittedName>
</protein>
<dbReference type="Pfam" id="PF03179">
    <property type="entry name" value="V-ATPase_G"/>
    <property type="match status" value="1"/>
</dbReference>
<gene>
    <name evidence="5" type="ORF">ANCCAN_14843</name>
</gene>
<proteinExistence type="inferred from homology"/>
<name>A0A368G909_ANCCA</name>
<evidence type="ECO:0000256" key="2">
    <source>
        <dbReference type="ARBA" id="ARBA00022448"/>
    </source>
</evidence>
<evidence type="ECO:0000313" key="5">
    <source>
        <dbReference type="EMBL" id="RCN39217.1"/>
    </source>
</evidence>
<organism evidence="5 6">
    <name type="scientific">Ancylostoma caninum</name>
    <name type="common">Dog hookworm</name>
    <dbReference type="NCBI Taxonomy" id="29170"/>
    <lineage>
        <taxon>Eukaryota</taxon>
        <taxon>Metazoa</taxon>
        <taxon>Ecdysozoa</taxon>
        <taxon>Nematoda</taxon>
        <taxon>Chromadorea</taxon>
        <taxon>Rhabditida</taxon>
        <taxon>Rhabditina</taxon>
        <taxon>Rhabditomorpha</taxon>
        <taxon>Strongyloidea</taxon>
        <taxon>Ancylostomatidae</taxon>
        <taxon>Ancylostomatinae</taxon>
        <taxon>Ancylostoma</taxon>
    </lineage>
</organism>
<dbReference type="EMBL" id="JOJR01000349">
    <property type="protein sequence ID" value="RCN39217.1"/>
    <property type="molecule type" value="Genomic_DNA"/>
</dbReference>
<accession>A0A368G909</accession>
<keyword evidence="4" id="KW-0406">Ion transport</keyword>
<evidence type="ECO:0000313" key="6">
    <source>
        <dbReference type="Proteomes" id="UP000252519"/>
    </source>
</evidence>
<reference evidence="5 6" key="1">
    <citation type="submission" date="2014-10" db="EMBL/GenBank/DDBJ databases">
        <title>Draft genome of the hookworm Ancylostoma caninum.</title>
        <authorList>
            <person name="Mitreva M."/>
        </authorList>
    </citation>
    <scope>NUCLEOTIDE SEQUENCE [LARGE SCALE GENOMIC DNA]</scope>
    <source>
        <strain evidence="5 6">Baltimore</strain>
    </source>
</reference>